<dbReference type="CDD" id="cd00093">
    <property type="entry name" value="HTH_XRE"/>
    <property type="match status" value="1"/>
</dbReference>
<dbReference type="InterPro" id="IPR010982">
    <property type="entry name" value="Lambda_DNA-bd_dom_sf"/>
</dbReference>
<dbReference type="Pfam" id="PF13560">
    <property type="entry name" value="HTH_31"/>
    <property type="match status" value="1"/>
</dbReference>
<gene>
    <name evidence="2" type="ORF">FHX41_5933</name>
</gene>
<dbReference type="Gene3D" id="1.10.260.40">
    <property type="entry name" value="lambda repressor-like DNA-binding domains"/>
    <property type="match status" value="1"/>
</dbReference>
<proteinExistence type="predicted"/>
<dbReference type="Proteomes" id="UP000316706">
    <property type="component" value="Unassembled WGS sequence"/>
</dbReference>
<dbReference type="Pfam" id="PF19054">
    <property type="entry name" value="DUF5753"/>
    <property type="match status" value="1"/>
</dbReference>
<sequence length="291" mass="32740">MTSPFVRRQRLATELRTLREERGITADELAKQIFRSRTTISKLENARCRPDLGDISNILNALDAPRDRGEKIFKIARQAAQRGWWDTYGDAMGDRQRIYANIESGAATIRGYNQFVIPGLLQTPEFIKALIKLDEADGPPKYNPERMLDGRRMRQASALRADGPYYEIVMDEFVLRRLAVPPGIMSDQLRYLVTTVSANPRITVRVLPFNARIKGGFSARSSFTIYTFPDPEDPVIALADTVNADVVHIDPEDVRRYVEMYDRIKGASLSTVSSLTLLENVASELTDLAGS</sequence>
<reference evidence="2 3" key="1">
    <citation type="submission" date="2019-06" db="EMBL/GenBank/DDBJ databases">
        <title>Sequencing the genomes of 1000 actinobacteria strains.</title>
        <authorList>
            <person name="Klenk H.-P."/>
        </authorList>
    </citation>
    <scope>NUCLEOTIDE SEQUENCE [LARGE SCALE GENOMIC DNA]</scope>
    <source>
        <strain evidence="2 3">DSM 45043</strain>
    </source>
</reference>
<dbReference type="GO" id="GO:0003677">
    <property type="term" value="F:DNA binding"/>
    <property type="evidence" value="ECO:0007669"/>
    <property type="project" value="InterPro"/>
</dbReference>
<dbReference type="InterPro" id="IPR043917">
    <property type="entry name" value="DUF5753"/>
</dbReference>
<dbReference type="AlphaFoldDB" id="A0A543INI2"/>
<dbReference type="RefSeq" id="WP_185759038.1">
    <property type="nucleotide sequence ID" value="NZ_VFPO01000001.1"/>
</dbReference>
<dbReference type="SMART" id="SM00530">
    <property type="entry name" value="HTH_XRE"/>
    <property type="match status" value="1"/>
</dbReference>
<dbReference type="PROSITE" id="PS50943">
    <property type="entry name" value="HTH_CROC1"/>
    <property type="match status" value="1"/>
</dbReference>
<name>A0A543INI2_9ACTN</name>
<organism evidence="2 3">
    <name type="scientific">Actinomadura hallensis</name>
    <dbReference type="NCBI Taxonomy" id="337895"/>
    <lineage>
        <taxon>Bacteria</taxon>
        <taxon>Bacillati</taxon>
        <taxon>Actinomycetota</taxon>
        <taxon>Actinomycetes</taxon>
        <taxon>Streptosporangiales</taxon>
        <taxon>Thermomonosporaceae</taxon>
        <taxon>Actinomadura</taxon>
    </lineage>
</organism>
<dbReference type="InterPro" id="IPR001387">
    <property type="entry name" value="Cro/C1-type_HTH"/>
</dbReference>
<accession>A0A543INI2</accession>
<feature type="domain" description="HTH cro/C1-type" evidence="1">
    <location>
        <begin position="15"/>
        <end position="68"/>
    </location>
</feature>
<protein>
    <submittedName>
        <fullName evidence="2">Helix-turn-helix protein</fullName>
    </submittedName>
</protein>
<evidence type="ECO:0000313" key="2">
    <source>
        <dbReference type="EMBL" id="TQM72144.1"/>
    </source>
</evidence>
<dbReference type="EMBL" id="VFPO01000001">
    <property type="protein sequence ID" value="TQM72144.1"/>
    <property type="molecule type" value="Genomic_DNA"/>
</dbReference>
<evidence type="ECO:0000259" key="1">
    <source>
        <dbReference type="PROSITE" id="PS50943"/>
    </source>
</evidence>
<keyword evidence="3" id="KW-1185">Reference proteome</keyword>
<evidence type="ECO:0000313" key="3">
    <source>
        <dbReference type="Proteomes" id="UP000316706"/>
    </source>
</evidence>
<dbReference type="SUPFAM" id="SSF47413">
    <property type="entry name" value="lambda repressor-like DNA-binding domains"/>
    <property type="match status" value="1"/>
</dbReference>
<comment type="caution">
    <text evidence="2">The sequence shown here is derived from an EMBL/GenBank/DDBJ whole genome shotgun (WGS) entry which is preliminary data.</text>
</comment>